<reference evidence="1 2" key="1">
    <citation type="submission" date="2019-01" db="EMBL/GenBank/DDBJ databases">
        <authorList>
            <person name="Zhang S."/>
        </authorList>
    </citation>
    <scope>NUCLEOTIDE SEQUENCE [LARGE SCALE GENOMIC DNA]</scope>
    <source>
        <strain evidence="1 2">1626</strain>
    </source>
</reference>
<accession>A0A4Z1R5Y3</accession>
<dbReference type="AlphaFoldDB" id="A0A4Z1R5Y3"/>
<organism evidence="1 2">
    <name type="scientific">Luteimonas yindakuii</name>
    <dbReference type="NCBI Taxonomy" id="2565782"/>
    <lineage>
        <taxon>Bacteria</taxon>
        <taxon>Pseudomonadati</taxon>
        <taxon>Pseudomonadota</taxon>
        <taxon>Gammaproteobacteria</taxon>
        <taxon>Lysobacterales</taxon>
        <taxon>Lysobacteraceae</taxon>
        <taxon>Luteimonas</taxon>
    </lineage>
</organism>
<evidence type="ECO:0000313" key="2">
    <source>
        <dbReference type="Proteomes" id="UP000298681"/>
    </source>
</evidence>
<evidence type="ECO:0000313" key="1">
    <source>
        <dbReference type="EMBL" id="TKS54860.1"/>
    </source>
</evidence>
<sequence length="144" mass="15645">MTQRGAGPRVLSSEGAQRIESAIADYRTHNTDFNDMQYALENEPRDDAWAAAAEARIAAFLQAESVGYSGLEVAPPRCSATVCRVSATALPGLDTEAPEANWQLLMSGLYGQPWFKASFVDPQTVVTFRGDAVVYVNTFLRAPD</sequence>
<comment type="caution">
    <text evidence="1">The sequence shown here is derived from an EMBL/GenBank/DDBJ whole genome shotgun (WGS) entry which is preliminary data.</text>
</comment>
<gene>
    <name evidence="1" type="ORF">E4582_08875</name>
</gene>
<dbReference type="RefSeq" id="WP_134674217.1">
    <property type="nucleotide sequence ID" value="NZ_SPUH01000001.1"/>
</dbReference>
<proteinExistence type="predicted"/>
<keyword evidence="2" id="KW-1185">Reference proteome</keyword>
<dbReference type="Proteomes" id="UP000298681">
    <property type="component" value="Unassembled WGS sequence"/>
</dbReference>
<name>A0A4Z1R5Y3_9GAMM</name>
<protein>
    <submittedName>
        <fullName evidence="1">Uncharacterized protein</fullName>
    </submittedName>
</protein>
<dbReference type="EMBL" id="SPUH01000001">
    <property type="protein sequence ID" value="TKS54860.1"/>
    <property type="molecule type" value="Genomic_DNA"/>
</dbReference>